<dbReference type="AlphaFoldDB" id="A0A8J3AKK7"/>
<dbReference type="InterPro" id="IPR050194">
    <property type="entry name" value="Glycosyltransferase_grp1"/>
</dbReference>
<dbReference type="EMBL" id="BMDH01000002">
    <property type="protein sequence ID" value="GGI14499.1"/>
    <property type="molecule type" value="Genomic_DNA"/>
</dbReference>
<evidence type="ECO:0000313" key="3">
    <source>
        <dbReference type="EMBL" id="GGI14499.1"/>
    </source>
</evidence>
<evidence type="ECO:0000256" key="1">
    <source>
        <dbReference type="ARBA" id="ARBA00022679"/>
    </source>
</evidence>
<dbReference type="InterPro" id="IPR001296">
    <property type="entry name" value="Glyco_trans_1"/>
</dbReference>
<reference evidence="3" key="2">
    <citation type="submission" date="2020-09" db="EMBL/GenBank/DDBJ databases">
        <authorList>
            <person name="Sun Q."/>
            <person name="Sedlacek I."/>
        </authorList>
    </citation>
    <scope>NUCLEOTIDE SEQUENCE</scope>
    <source>
        <strain evidence="3">CCM 8606</strain>
    </source>
</reference>
<evidence type="ECO:0000259" key="2">
    <source>
        <dbReference type="Pfam" id="PF00534"/>
    </source>
</evidence>
<sequence length="384" mass="42438">MNVLFATGTLSLGGLQRVTSILADGLEQYSDGHVQTALYIIDNAYSKHYEVHTRVVAQETSPWHVFVRKAHSGLHRIFPNMAHGISYEVAALVKREHIDVVVVNPELYRTLPGIKKLCPQTRVIMWTHNGYETYTQRYYASEKQQMVLQRAAHAADDIICVNSASARGWQEQFEREASTHMPRIHTMHNPITMDTLGLQSGLTQPVIAMSCRLVIEAKGLDYVVQLAQRLPDPWHIRIAGDGPDRSRFEQMIAEAGMQHKIELVGALHDDALREHYATASVLLLLSRWEGFPLVAGEAMAFGLPVVGFDIPALRDVADDCGGTRNCDAAGGCGGAGNCSGAGDCGAVRMARLGDVEDLYRVLQPLLESIEERRAQSERSLKRAS</sequence>
<accession>A0A8J3AKK7</accession>
<dbReference type="GO" id="GO:0016757">
    <property type="term" value="F:glycosyltransferase activity"/>
    <property type="evidence" value="ECO:0007669"/>
    <property type="project" value="InterPro"/>
</dbReference>
<feature type="domain" description="Glycosyl transferase family 1" evidence="2">
    <location>
        <begin position="203"/>
        <end position="319"/>
    </location>
</feature>
<dbReference type="Pfam" id="PF00534">
    <property type="entry name" value="Glycos_transf_1"/>
    <property type="match status" value="1"/>
</dbReference>
<name>A0A8J3AKK7_9BIFI</name>
<dbReference type="Gene3D" id="3.40.50.2000">
    <property type="entry name" value="Glycogen Phosphorylase B"/>
    <property type="match status" value="2"/>
</dbReference>
<comment type="caution">
    <text evidence="3">The sequence shown here is derived from an EMBL/GenBank/DDBJ whole genome shotgun (WGS) entry which is preliminary data.</text>
</comment>
<dbReference type="SUPFAM" id="SSF53756">
    <property type="entry name" value="UDP-Glycosyltransferase/glycogen phosphorylase"/>
    <property type="match status" value="1"/>
</dbReference>
<dbReference type="PANTHER" id="PTHR45947">
    <property type="entry name" value="SULFOQUINOVOSYL TRANSFERASE SQD2"/>
    <property type="match status" value="1"/>
</dbReference>
<gene>
    <name evidence="3" type="ORF">GCM10007377_11240</name>
</gene>
<dbReference type="PANTHER" id="PTHR45947:SF3">
    <property type="entry name" value="SULFOQUINOVOSYL TRANSFERASE SQD2"/>
    <property type="match status" value="1"/>
</dbReference>
<protein>
    <recommendedName>
        <fullName evidence="2">Glycosyl transferase family 1 domain-containing protein</fullName>
    </recommendedName>
</protein>
<proteinExistence type="predicted"/>
<evidence type="ECO:0000313" key="4">
    <source>
        <dbReference type="Proteomes" id="UP000619536"/>
    </source>
</evidence>
<reference evidence="3" key="1">
    <citation type="journal article" date="2014" name="Int. J. Syst. Evol. Microbiol.">
        <title>Complete genome sequence of Corynebacterium casei LMG S-19264T (=DSM 44701T), isolated from a smear-ripened cheese.</title>
        <authorList>
            <consortium name="US DOE Joint Genome Institute (JGI-PGF)"/>
            <person name="Walter F."/>
            <person name="Albersmeier A."/>
            <person name="Kalinowski J."/>
            <person name="Ruckert C."/>
        </authorList>
    </citation>
    <scope>NUCLEOTIDE SEQUENCE</scope>
    <source>
        <strain evidence="3">CCM 8606</strain>
    </source>
</reference>
<organism evidence="3 4">
    <name type="scientific">Galliscardovia ingluviei</name>
    <dbReference type="NCBI Taxonomy" id="1769422"/>
    <lineage>
        <taxon>Bacteria</taxon>
        <taxon>Bacillati</taxon>
        <taxon>Actinomycetota</taxon>
        <taxon>Actinomycetes</taxon>
        <taxon>Bifidobacteriales</taxon>
        <taxon>Bifidobacteriaceae</taxon>
        <taxon>Galliscardovia</taxon>
    </lineage>
</organism>
<keyword evidence="1" id="KW-0808">Transferase</keyword>
<dbReference type="Proteomes" id="UP000619536">
    <property type="component" value="Unassembled WGS sequence"/>
</dbReference>
<keyword evidence="4" id="KW-1185">Reference proteome</keyword>